<dbReference type="AlphaFoldDB" id="A0A7G9Y954"/>
<protein>
    <submittedName>
        <fullName evidence="1">Uncharacterized protein</fullName>
    </submittedName>
</protein>
<accession>A0A7G9Y954</accession>
<dbReference type="EMBL" id="MT631388">
    <property type="protein sequence ID" value="QNO49665.1"/>
    <property type="molecule type" value="Genomic_DNA"/>
</dbReference>
<dbReference type="EMBL" id="MT631405">
    <property type="protein sequence ID" value="QNO50102.1"/>
    <property type="molecule type" value="Genomic_DNA"/>
</dbReference>
<evidence type="ECO:0000313" key="1">
    <source>
        <dbReference type="EMBL" id="QNO44538.1"/>
    </source>
</evidence>
<evidence type="ECO:0000313" key="3">
    <source>
        <dbReference type="EMBL" id="QNO50102.1"/>
    </source>
</evidence>
<proteinExistence type="predicted"/>
<reference evidence="1" key="1">
    <citation type="submission" date="2020-06" db="EMBL/GenBank/DDBJ databases">
        <title>Unique genomic features of the anaerobic methanotrophic archaea.</title>
        <authorList>
            <person name="Chadwick G.L."/>
            <person name="Skennerton C.T."/>
            <person name="Laso-Perez R."/>
            <person name="Leu A.O."/>
            <person name="Speth D.R."/>
            <person name="Yu H."/>
            <person name="Morgan-Lang C."/>
            <person name="Hatzenpichler R."/>
            <person name="Goudeau D."/>
            <person name="Malmstrom R."/>
            <person name="Brazelton W.J."/>
            <person name="Woyke T."/>
            <person name="Hallam S.J."/>
            <person name="Tyson G.W."/>
            <person name="Wegener G."/>
            <person name="Boetius A."/>
            <person name="Orphan V."/>
        </authorList>
    </citation>
    <scope>NUCLEOTIDE SEQUENCE</scope>
</reference>
<sequence length="87" mass="10095">MDKEESIKIIRDEVSKEFGAERMKEIEYFGPYEDEDLDVIVYVEGIDDRKDTVGVGMRLFDMFLEMGLDVPLRIVRAKEWMGEGAAE</sequence>
<dbReference type="EMBL" id="MT630980">
    <property type="protein sequence ID" value="QNO44538.1"/>
    <property type="molecule type" value="Genomic_DNA"/>
</dbReference>
<evidence type="ECO:0000313" key="2">
    <source>
        <dbReference type="EMBL" id="QNO49665.1"/>
    </source>
</evidence>
<organism evidence="1">
    <name type="scientific">Candidatus Methanogaster sp. ANME-2c ERB4</name>
    <dbReference type="NCBI Taxonomy" id="2759911"/>
    <lineage>
        <taxon>Archaea</taxon>
        <taxon>Methanobacteriati</taxon>
        <taxon>Methanobacteriota</taxon>
        <taxon>Stenosarchaea group</taxon>
        <taxon>Methanomicrobia</taxon>
        <taxon>Methanosarcinales</taxon>
        <taxon>ANME-2 cluster</taxon>
        <taxon>Candidatus Methanogasteraceae</taxon>
        <taxon>Candidatus Methanogaster</taxon>
    </lineage>
</organism>
<name>A0A7G9Y954_9EURY</name>
<gene>
    <name evidence="1" type="ORF">CBGFFKFA_00004</name>
    <name evidence="2" type="ORF">FBMMOPGC_00012</name>
    <name evidence="3" type="ORF">GDOAKEED_00006</name>
</gene>